<accession>A0A3N0YKY9</accession>
<sequence length="82" mass="9406">MTECLFVPSLNCRAGANIHIAMGTEKRQIRYKSDIRVITISIRGREDAFTESRIDPVHQPNKLFNEKPDAFASSQQDERKMP</sequence>
<dbReference type="EMBL" id="RJVU01036753">
    <property type="protein sequence ID" value="ROL46824.1"/>
    <property type="molecule type" value="Genomic_DNA"/>
</dbReference>
<protein>
    <submittedName>
        <fullName evidence="2">Uncharacterized protein</fullName>
    </submittedName>
</protein>
<proteinExistence type="predicted"/>
<organism evidence="2 3">
    <name type="scientific">Anabarilius grahami</name>
    <name type="common">Kanglang fish</name>
    <name type="synonym">Barilius grahami</name>
    <dbReference type="NCBI Taxonomy" id="495550"/>
    <lineage>
        <taxon>Eukaryota</taxon>
        <taxon>Metazoa</taxon>
        <taxon>Chordata</taxon>
        <taxon>Craniata</taxon>
        <taxon>Vertebrata</taxon>
        <taxon>Euteleostomi</taxon>
        <taxon>Actinopterygii</taxon>
        <taxon>Neopterygii</taxon>
        <taxon>Teleostei</taxon>
        <taxon>Ostariophysi</taxon>
        <taxon>Cypriniformes</taxon>
        <taxon>Xenocyprididae</taxon>
        <taxon>Xenocypridinae</taxon>
        <taxon>Xenocypridinae incertae sedis</taxon>
        <taxon>Anabarilius</taxon>
    </lineage>
</organism>
<name>A0A3N0YKY9_ANAGA</name>
<evidence type="ECO:0000313" key="3">
    <source>
        <dbReference type="Proteomes" id="UP000281406"/>
    </source>
</evidence>
<evidence type="ECO:0000313" key="2">
    <source>
        <dbReference type="EMBL" id="ROL46824.1"/>
    </source>
</evidence>
<dbReference type="Proteomes" id="UP000281406">
    <property type="component" value="Unassembled WGS sequence"/>
</dbReference>
<dbReference type="AlphaFoldDB" id="A0A3N0YKY9"/>
<keyword evidence="3" id="KW-1185">Reference proteome</keyword>
<reference evidence="2 3" key="1">
    <citation type="submission" date="2018-10" db="EMBL/GenBank/DDBJ databases">
        <title>Genome assembly for a Yunnan-Guizhou Plateau 3E fish, Anabarilius grahami (Regan), and its evolutionary and genetic applications.</title>
        <authorList>
            <person name="Jiang W."/>
        </authorList>
    </citation>
    <scope>NUCLEOTIDE SEQUENCE [LARGE SCALE GENOMIC DNA]</scope>
    <source>
        <strain evidence="2">AG-KIZ</strain>
        <tissue evidence="2">Muscle</tissue>
    </source>
</reference>
<comment type="caution">
    <text evidence="2">The sequence shown here is derived from an EMBL/GenBank/DDBJ whole genome shotgun (WGS) entry which is preliminary data.</text>
</comment>
<gene>
    <name evidence="2" type="ORF">DPX16_1051</name>
</gene>
<evidence type="ECO:0000256" key="1">
    <source>
        <dbReference type="SAM" id="MobiDB-lite"/>
    </source>
</evidence>
<feature type="region of interest" description="Disordered" evidence="1">
    <location>
        <begin position="59"/>
        <end position="82"/>
    </location>
</feature>